<dbReference type="Proteomes" id="UP000324222">
    <property type="component" value="Unassembled WGS sequence"/>
</dbReference>
<comment type="caution">
    <text evidence="1">The sequence shown here is derived from an EMBL/GenBank/DDBJ whole genome shotgun (WGS) entry which is preliminary data.</text>
</comment>
<dbReference type="EMBL" id="VSRR010004644">
    <property type="protein sequence ID" value="MPC40296.1"/>
    <property type="molecule type" value="Genomic_DNA"/>
</dbReference>
<proteinExistence type="predicted"/>
<organism evidence="1 2">
    <name type="scientific">Portunus trituberculatus</name>
    <name type="common">Swimming crab</name>
    <name type="synonym">Neptunus trituberculatus</name>
    <dbReference type="NCBI Taxonomy" id="210409"/>
    <lineage>
        <taxon>Eukaryota</taxon>
        <taxon>Metazoa</taxon>
        <taxon>Ecdysozoa</taxon>
        <taxon>Arthropoda</taxon>
        <taxon>Crustacea</taxon>
        <taxon>Multicrustacea</taxon>
        <taxon>Malacostraca</taxon>
        <taxon>Eumalacostraca</taxon>
        <taxon>Eucarida</taxon>
        <taxon>Decapoda</taxon>
        <taxon>Pleocyemata</taxon>
        <taxon>Brachyura</taxon>
        <taxon>Eubrachyura</taxon>
        <taxon>Portunoidea</taxon>
        <taxon>Portunidae</taxon>
        <taxon>Portuninae</taxon>
        <taxon>Portunus</taxon>
    </lineage>
</organism>
<protein>
    <submittedName>
        <fullName evidence="1">Uncharacterized protein</fullName>
    </submittedName>
</protein>
<evidence type="ECO:0000313" key="1">
    <source>
        <dbReference type="EMBL" id="MPC40296.1"/>
    </source>
</evidence>
<dbReference type="AlphaFoldDB" id="A0A5B7F4K1"/>
<accession>A0A5B7F4K1</accession>
<name>A0A5B7F4K1_PORTR</name>
<evidence type="ECO:0000313" key="2">
    <source>
        <dbReference type="Proteomes" id="UP000324222"/>
    </source>
</evidence>
<sequence length="62" mass="6910">MSIKGGSDELHVKFRSDVGRDDRVWREDGSNFLPITRTQFDSVSGAVRLVSTCSHDGSRPDE</sequence>
<keyword evidence="2" id="KW-1185">Reference proteome</keyword>
<gene>
    <name evidence="1" type="ORF">E2C01_033852</name>
</gene>
<reference evidence="1 2" key="1">
    <citation type="submission" date="2019-05" db="EMBL/GenBank/DDBJ databases">
        <title>Another draft genome of Portunus trituberculatus and its Hox gene families provides insights of decapod evolution.</title>
        <authorList>
            <person name="Jeong J.-H."/>
            <person name="Song I."/>
            <person name="Kim S."/>
            <person name="Choi T."/>
            <person name="Kim D."/>
            <person name="Ryu S."/>
            <person name="Kim W."/>
        </authorList>
    </citation>
    <scope>NUCLEOTIDE SEQUENCE [LARGE SCALE GENOMIC DNA]</scope>
    <source>
        <tissue evidence="1">Muscle</tissue>
    </source>
</reference>